<evidence type="ECO:0000256" key="2">
    <source>
        <dbReference type="ARBA" id="ARBA00022475"/>
    </source>
</evidence>
<feature type="transmembrane region" description="Helical" evidence="7">
    <location>
        <begin position="332"/>
        <end position="354"/>
    </location>
</feature>
<dbReference type="Pfam" id="PF07690">
    <property type="entry name" value="MFS_1"/>
    <property type="match status" value="1"/>
</dbReference>
<feature type="transmembrane region" description="Helical" evidence="7">
    <location>
        <begin position="104"/>
        <end position="125"/>
    </location>
</feature>
<gene>
    <name evidence="8" type="ORF">Prum_003380</name>
</gene>
<feature type="transmembrane region" description="Helical" evidence="7">
    <location>
        <begin position="366"/>
        <end position="392"/>
    </location>
</feature>
<dbReference type="CDD" id="cd06173">
    <property type="entry name" value="MFS_MefA_like"/>
    <property type="match status" value="1"/>
</dbReference>
<dbReference type="PANTHER" id="PTHR23513">
    <property type="entry name" value="INTEGRAL MEMBRANE EFFLUX PROTEIN-RELATED"/>
    <property type="match status" value="1"/>
</dbReference>
<evidence type="ECO:0000256" key="3">
    <source>
        <dbReference type="ARBA" id="ARBA00022692"/>
    </source>
</evidence>
<dbReference type="GO" id="GO:0005886">
    <property type="term" value="C:plasma membrane"/>
    <property type="evidence" value="ECO:0007669"/>
    <property type="project" value="UniProtKB-SubCell"/>
</dbReference>
<dbReference type="InterPro" id="IPR011701">
    <property type="entry name" value="MFS"/>
</dbReference>
<keyword evidence="2" id="KW-1003">Cell membrane</keyword>
<evidence type="ECO:0000256" key="7">
    <source>
        <dbReference type="SAM" id="Phobius"/>
    </source>
</evidence>
<reference evidence="8 9" key="1">
    <citation type="submission" date="2020-03" db="EMBL/GenBank/DDBJ databases">
        <title>Whole genome shotgun sequence of Phytohabitans rumicis NBRC 108638.</title>
        <authorList>
            <person name="Komaki H."/>
            <person name="Tamura T."/>
        </authorList>
    </citation>
    <scope>NUCLEOTIDE SEQUENCE [LARGE SCALE GENOMIC DNA]</scope>
    <source>
        <strain evidence="8 9">NBRC 108638</strain>
    </source>
</reference>
<protein>
    <submittedName>
        <fullName evidence="8">MFS transporter</fullName>
    </submittedName>
</protein>
<keyword evidence="4 7" id="KW-1133">Transmembrane helix</keyword>
<sequence>MPARSPPGRLDRMNDVRTGTRSWIASVGRVMRQPVLRRVLPAMLVSALGDGMSMVAVAWLAVQIAPPGQAGVWTGLAVAAYALPAPVGAALLARFVRRFRGAQLVAVDAALRAVALGLVAILATAGLLNPIGYVALLAVSSLLHAWGSAGAYTMVAELLPDEDRVTGNALLSTFTQGAVVVGPALAGGLTALVGPGWVIGADAASFAVLAATCWAVARRRAASVQRPARTAGGWRTIAGQPRLLGLIAVTCVFFFLYGPVEVALPIHVAHELHGSPGLLGLYWTVFGIGATLGGLGAGLLRHRPPWLVVVGIIVGWGAALLPLGLTDTVAPGLVGFAAGGLIYGPFTAICTALFQRGTPPEALSSVLAARSALTIPSTALGTLLGGPVVSAIGGRPTLLLSALLTIALGASVAGVLGYRYRTAIGATPSPASAAAPSSLPASASVRAH</sequence>
<dbReference type="EMBL" id="BLPG01000001">
    <property type="protein sequence ID" value="GFJ86696.1"/>
    <property type="molecule type" value="Genomic_DNA"/>
</dbReference>
<dbReference type="Gene3D" id="1.20.1250.20">
    <property type="entry name" value="MFS general substrate transporter like domains"/>
    <property type="match status" value="1"/>
</dbReference>
<accession>A0A6V8KY03</accession>
<feature type="transmembrane region" description="Helical" evidence="7">
    <location>
        <begin position="280"/>
        <end position="300"/>
    </location>
</feature>
<evidence type="ECO:0000256" key="5">
    <source>
        <dbReference type="ARBA" id="ARBA00023136"/>
    </source>
</evidence>
<proteinExistence type="predicted"/>
<comment type="caution">
    <text evidence="8">The sequence shown here is derived from an EMBL/GenBank/DDBJ whole genome shotgun (WGS) entry which is preliminary data.</text>
</comment>
<keyword evidence="5 7" id="KW-0472">Membrane</keyword>
<dbReference type="PANTHER" id="PTHR23513:SF6">
    <property type="entry name" value="MAJOR FACILITATOR SUPERFAMILY ASSOCIATED DOMAIN-CONTAINING PROTEIN"/>
    <property type="match status" value="1"/>
</dbReference>
<feature type="region of interest" description="Disordered" evidence="6">
    <location>
        <begin position="428"/>
        <end position="448"/>
    </location>
</feature>
<name>A0A6V8KY03_9ACTN</name>
<evidence type="ECO:0000313" key="9">
    <source>
        <dbReference type="Proteomes" id="UP000482960"/>
    </source>
</evidence>
<evidence type="ECO:0000256" key="6">
    <source>
        <dbReference type="SAM" id="MobiDB-lite"/>
    </source>
</evidence>
<feature type="transmembrane region" description="Helical" evidence="7">
    <location>
        <begin position="398"/>
        <end position="418"/>
    </location>
</feature>
<dbReference type="SUPFAM" id="SSF103473">
    <property type="entry name" value="MFS general substrate transporter"/>
    <property type="match status" value="1"/>
</dbReference>
<feature type="transmembrane region" description="Helical" evidence="7">
    <location>
        <begin position="197"/>
        <end position="217"/>
    </location>
</feature>
<evidence type="ECO:0000313" key="8">
    <source>
        <dbReference type="EMBL" id="GFJ86696.1"/>
    </source>
</evidence>
<feature type="transmembrane region" description="Helical" evidence="7">
    <location>
        <begin position="243"/>
        <end position="260"/>
    </location>
</feature>
<reference evidence="8 9" key="2">
    <citation type="submission" date="2020-03" db="EMBL/GenBank/DDBJ databases">
        <authorList>
            <person name="Ichikawa N."/>
            <person name="Kimura A."/>
            <person name="Kitahashi Y."/>
            <person name="Uohara A."/>
        </authorList>
    </citation>
    <scope>NUCLEOTIDE SEQUENCE [LARGE SCALE GENOMIC DNA]</scope>
    <source>
        <strain evidence="8 9">NBRC 108638</strain>
    </source>
</reference>
<feature type="transmembrane region" description="Helical" evidence="7">
    <location>
        <begin position="70"/>
        <end position="92"/>
    </location>
</feature>
<dbReference type="GO" id="GO:0022857">
    <property type="term" value="F:transmembrane transporter activity"/>
    <property type="evidence" value="ECO:0007669"/>
    <property type="project" value="InterPro"/>
</dbReference>
<feature type="transmembrane region" description="Helical" evidence="7">
    <location>
        <begin position="307"/>
        <end position="326"/>
    </location>
</feature>
<comment type="subcellular location">
    <subcellularLocation>
        <location evidence="1">Cell membrane</location>
        <topology evidence="1">Multi-pass membrane protein</topology>
    </subcellularLocation>
</comment>
<keyword evidence="9" id="KW-1185">Reference proteome</keyword>
<evidence type="ECO:0000256" key="4">
    <source>
        <dbReference type="ARBA" id="ARBA00022989"/>
    </source>
</evidence>
<dbReference type="Proteomes" id="UP000482960">
    <property type="component" value="Unassembled WGS sequence"/>
</dbReference>
<evidence type="ECO:0000256" key="1">
    <source>
        <dbReference type="ARBA" id="ARBA00004651"/>
    </source>
</evidence>
<dbReference type="InterPro" id="IPR036259">
    <property type="entry name" value="MFS_trans_sf"/>
</dbReference>
<dbReference type="AlphaFoldDB" id="A0A6V8KY03"/>
<organism evidence="8 9">
    <name type="scientific">Phytohabitans rumicis</name>
    <dbReference type="NCBI Taxonomy" id="1076125"/>
    <lineage>
        <taxon>Bacteria</taxon>
        <taxon>Bacillati</taxon>
        <taxon>Actinomycetota</taxon>
        <taxon>Actinomycetes</taxon>
        <taxon>Micromonosporales</taxon>
        <taxon>Micromonosporaceae</taxon>
    </lineage>
</organism>
<keyword evidence="3 7" id="KW-0812">Transmembrane</keyword>
<feature type="transmembrane region" description="Helical" evidence="7">
    <location>
        <begin position="39"/>
        <end position="64"/>
    </location>
</feature>